<gene>
    <name evidence="3" type="ORF">J0S82_007139</name>
</gene>
<dbReference type="EMBL" id="JAGFMF010011677">
    <property type="protein sequence ID" value="KAG8516568.1"/>
    <property type="molecule type" value="Genomic_DNA"/>
</dbReference>
<feature type="compositionally biased region" description="Pro residues" evidence="2">
    <location>
        <begin position="130"/>
        <end position="139"/>
    </location>
</feature>
<reference evidence="3" key="1">
    <citation type="journal article" date="2021" name="Evol. Appl.">
        <title>The genome of the Pyrenean desman and the effects of bottlenecks and inbreeding on the genomic landscape of an endangered species.</title>
        <authorList>
            <person name="Escoda L."/>
            <person name="Castresana J."/>
        </authorList>
    </citation>
    <scope>NUCLEOTIDE SEQUENCE</scope>
    <source>
        <strain evidence="3">IBE-C5619</strain>
    </source>
</reference>
<feature type="region of interest" description="Disordered" evidence="2">
    <location>
        <begin position="281"/>
        <end position="301"/>
    </location>
</feature>
<proteinExistence type="predicted"/>
<comment type="caution">
    <text evidence="3">The sequence shown here is derived from an EMBL/GenBank/DDBJ whole genome shotgun (WGS) entry which is preliminary data.</text>
</comment>
<dbReference type="AlphaFoldDB" id="A0A8J6A9M7"/>
<dbReference type="Proteomes" id="UP000700334">
    <property type="component" value="Unassembled WGS sequence"/>
</dbReference>
<keyword evidence="1" id="KW-0175">Coiled coil</keyword>
<feature type="compositionally biased region" description="Basic residues" evidence="2">
    <location>
        <begin position="292"/>
        <end position="301"/>
    </location>
</feature>
<feature type="compositionally biased region" description="Gly residues" evidence="2">
    <location>
        <begin position="37"/>
        <end position="47"/>
    </location>
</feature>
<name>A0A8J6A9M7_GALPY</name>
<evidence type="ECO:0000313" key="3">
    <source>
        <dbReference type="EMBL" id="KAG8516568.1"/>
    </source>
</evidence>
<feature type="coiled-coil region" evidence="1">
    <location>
        <begin position="167"/>
        <end position="194"/>
    </location>
</feature>
<sequence length="301" mass="31558">MQDWTCSNEKAVASLLHTLQELRAELSASSPAQVGRAPGGRLPGRGWGVWPASSPERRRAGSLAKSPRGRPITTRPSPLHSAAARTGTLFPQACPLSVGRLFPGPRPAVALPHEGTRLWVGPRALGTVGPPAPRGPRGPGPAHSRRSPQDEPARALLADNDALRSALGAALREKAALARAAARLERTLRRHLRAGCVLSVSRPRPAALGRLCPGAAAPGSHRPVSTRARLSCCQRWLQMSGDNREPVAGQGARCARGGAAPGGAGYQALLRMALERLKRSVGAATGPAPAHCPHRRRRGQG</sequence>
<protein>
    <submittedName>
        <fullName evidence="3">Uncharacterized protein</fullName>
    </submittedName>
</protein>
<evidence type="ECO:0000256" key="1">
    <source>
        <dbReference type="SAM" id="Coils"/>
    </source>
</evidence>
<feature type="region of interest" description="Disordered" evidence="2">
    <location>
        <begin position="121"/>
        <end position="152"/>
    </location>
</feature>
<feature type="region of interest" description="Disordered" evidence="2">
    <location>
        <begin position="26"/>
        <end position="81"/>
    </location>
</feature>
<evidence type="ECO:0000313" key="4">
    <source>
        <dbReference type="Proteomes" id="UP000700334"/>
    </source>
</evidence>
<evidence type="ECO:0000256" key="2">
    <source>
        <dbReference type="SAM" id="MobiDB-lite"/>
    </source>
</evidence>
<organism evidence="3 4">
    <name type="scientific">Galemys pyrenaicus</name>
    <name type="common">Iberian desman</name>
    <name type="synonym">Pyrenean desman</name>
    <dbReference type="NCBI Taxonomy" id="202257"/>
    <lineage>
        <taxon>Eukaryota</taxon>
        <taxon>Metazoa</taxon>
        <taxon>Chordata</taxon>
        <taxon>Craniata</taxon>
        <taxon>Vertebrata</taxon>
        <taxon>Euteleostomi</taxon>
        <taxon>Mammalia</taxon>
        <taxon>Eutheria</taxon>
        <taxon>Laurasiatheria</taxon>
        <taxon>Eulipotyphla</taxon>
        <taxon>Talpidae</taxon>
        <taxon>Galemys</taxon>
    </lineage>
</organism>
<keyword evidence="4" id="KW-1185">Reference proteome</keyword>
<accession>A0A8J6A9M7</accession>